<comment type="similarity">
    <text evidence="1">Belongs to the adenylyl cyclase class-3 family.</text>
</comment>
<name>K6VJ53_9MICO</name>
<dbReference type="eggNOG" id="COG2114">
    <property type="taxonomic scope" value="Bacteria"/>
</dbReference>
<dbReference type="PROSITE" id="PS50125">
    <property type="entry name" value="GUANYLATE_CYCLASE_2"/>
    <property type="match status" value="1"/>
</dbReference>
<dbReference type="GO" id="GO:0035556">
    <property type="term" value="P:intracellular signal transduction"/>
    <property type="evidence" value="ECO:0007669"/>
    <property type="project" value="InterPro"/>
</dbReference>
<dbReference type="Pfam" id="PF00211">
    <property type="entry name" value="Guanylate_cyc"/>
    <property type="match status" value="1"/>
</dbReference>
<feature type="compositionally biased region" description="Basic and acidic residues" evidence="2">
    <location>
        <begin position="347"/>
        <end position="359"/>
    </location>
</feature>
<dbReference type="STRING" id="100225.SAMN05421595_1897"/>
<dbReference type="OrthoDB" id="310836at2"/>
<dbReference type="RefSeq" id="WP_006501515.1">
    <property type="nucleotide sequence ID" value="NZ_BAGZ01000002.1"/>
</dbReference>
<evidence type="ECO:0000313" key="5">
    <source>
        <dbReference type="Proteomes" id="UP000008495"/>
    </source>
</evidence>
<dbReference type="InterPro" id="IPR029787">
    <property type="entry name" value="Nucleotide_cyclase"/>
</dbReference>
<evidence type="ECO:0000256" key="2">
    <source>
        <dbReference type="SAM" id="MobiDB-lite"/>
    </source>
</evidence>
<feature type="region of interest" description="Disordered" evidence="2">
    <location>
        <begin position="340"/>
        <end position="376"/>
    </location>
</feature>
<proteinExistence type="inferred from homology"/>
<dbReference type="GO" id="GO:0006171">
    <property type="term" value="P:cAMP biosynthetic process"/>
    <property type="evidence" value="ECO:0007669"/>
    <property type="project" value="TreeGrafter"/>
</dbReference>
<sequence>MTTGSGAGSASTPREPSAAVPTPAPPGGDPGRPPRYARDDVCAAAGIPLPTARRFWHALGFPRVGDAEAVFTDADVDALTQIVGLIHRGVLDEERALGMTRAIGRSADRLTAWQTQLIREMAAPENPDRTCDTPAGPPCPGDPATTALAGELADELEPLLIYAWRRHLAATVSQLSTQADELRENDAMEMTVGFADMVGFTRVVHRLDERELGSLVQRFEAAASDTVAAYGGRLVKTVGDEILFCCTSPDAAAGIALTLIDVHAKQGDMPPLRAGLATGPVTARLGDLYGITVNRASRLTGLARPGTALADVQSGERLQEHRGIRLAALRARELRGFGPTRAYAIRPGREGPPRPDRSPVPHLRHTLPHPPRGGPS</sequence>
<accession>K6VJ53</accession>
<dbReference type="AlphaFoldDB" id="K6VJ53"/>
<evidence type="ECO:0000256" key="1">
    <source>
        <dbReference type="ARBA" id="ARBA00005381"/>
    </source>
</evidence>
<reference evidence="4 5" key="1">
    <citation type="submission" date="2012-08" db="EMBL/GenBank/DDBJ databases">
        <title>Whole genome shotgun sequence of Austwickia chelonae NBRC 105200.</title>
        <authorList>
            <person name="Yoshida I."/>
            <person name="Hosoyama A."/>
            <person name="Tsuchikane K."/>
            <person name="Katsumata H."/>
            <person name="Ando Y."/>
            <person name="Ohji S."/>
            <person name="Hamada M."/>
            <person name="Tamura T."/>
            <person name="Yamazoe A."/>
            <person name="Yamazaki S."/>
            <person name="Fujita N."/>
        </authorList>
    </citation>
    <scope>NUCLEOTIDE SEQUENCE [LARGE SCALE GENOMIC DNA]</scope>
    <source>
        <strain evidence="4 5">NBRC 105200</strain>
    </source>
</reference>
<feature type="region of interest" description="Disordered" evidence="2">
    <location>
        <begin position="1"/>
        <end position="38"/>
    </location>
</feature>
<feature type="compositionally biased region" description="Pro residues" evidence="2">
    <location>
        <begin position="22"/>
        <end position="33"/>
    </location>
</feature>
<dbReference type="PANTHER" id="PTHR43081">
    <property type="entry name" value="ADENYLATE CYCLASE, TERMINAL-DIFFERENTIATION SPECIFIC-RELATED"/>
    <property type="match status" value="1"/>
</dbReference>
<dbReference type="Proteomes" id="UP000008495">
    <property type="component" value="Unassembled WGS sequence"/>
</dbReference>
<dbReference type="GO" id="GO:0004016">
    <property type="term" value="F:adenylate cyclase activity"/>
    <property type="evidence" value="ECO:0007669"/>
    <property type="project" value="UniProtKB-ARBA"/>
</dbReference>
<dbReference type="CDD" id="cd07302">
    <property type="entry name" value="CHD"/>
    <property type="match status" value="1"/>
</dbReference>
<protein>
    <submittedName>
        <fullName evidence="4">Putative adenylate cyclase</fullName>
    </submittedName>
</protein>
<feature type="domain" description="Guanylate cyclase" evidence="3">
    <location>
        <begin position="191"/>
        <end position="300"/>
    </location>
</feature>
<dbReference type="SMART" id="SM00044">
    <property type="entry name" value="CYCc"/>
    <property type="match status" value="1"/>
</dbReference>
<dbReference type="InterPro" id="IPR001054">
    <property type="entry name" value="A/G_cyclase"/>
</dbReference>
<organism evidence="4 5">
    <name type="scientific">Austwickia chelonae NBRC 105200</name>
    <dbReference type="NCBI Taxonomy" id="1184607"/>
    <lineage>
        <taxon>Bacteria</taxon>
        <taxon>Bacillati</taxon>
        <taxon>Actinomycetota</taxon>
        <taxon>Actinomycetes</taxon>
        <taxon>Micrococcales</taxon>
        <taxon>Dermatophilaceae</taxon>
        <taxon>Austwickia</taxon>
    </lineage>
</organism>
<feature type="compositionally biased region" description="Polar residues" evidence="2">
    <location>
        <begin position="1"/>
        <end position="14"/>
    </location>
</feature>
<evidence type="ECO:0000313" key="4">
    <source>
        <dbReference type="EMBL" id="GAB76764.1"/>
    </source>
</evidence>
<dbReference type="PANTHER" id="PTHR43081:SF19">
    <property type="entry name" value="PH-SENSITIVE ADENYLATE CYCLASE RV1264"/>
    <property type="match status" value="1"/>
</dbReference>
<evidence type="ECO:0000259" key="3">
    <source>
        <dbReference type="PROSITE" id="PS50125"/>
    </source>
</evidence>
<dbReference type="SUPFAM" id="SSF55073">
    <property type="entry name" value="Nucleotide cyclase"/>
    <property type="match status" value="1"/>
</dbReference>
<dbReference type="Gene3D" id="3.30.70.1230">
    <property type="entry name" value="Nucleotide cyclase"/>
    <property type="match status" value="1"/>
</dbReference>
<dbReference type="InterPro" id="IPR050697">
    <property type="entry name" value="Adenylyl/Guanylyl_Cyclase_3/4"/>
</dbReference>
<dbReference type="EMBL" id="BAGZ01000002">
    <property type="protein sequence ID" value="GAB76764.1"/>
    <property type="molecule type" value="Genomic_DNA"/>
</dbReference>
<gene>
    <name evidence="4" type="ORF">AUCHE_02_01260</name>
</gene>
<keyword evidence="5" id="KW-1185">Reference proteome</keyword>
<comment type="caution">
    <text evidence="4">The sequence shown here is derived from an EMBL/GenBank/DDBJ whole genome shotgun (WGS) entry which is preliminary data.</text>
</comment>